<dbReference type="PANTHER" id="PTHR30250">
    <property type="entry name" value="PST FAMILY PREDICTED COLANIC ACID TRANSPORTER"/>
    <property type="match status" value="1"/>
</dbReference>
<feature type="transmembrane region" description="Helical" evidence="6">
    <location>
        <begin position="261"/>
        <end position="282"/>
    </location>
</feature>
<comment type="caution">
    <text evidence="7">The sequence shown here is derived from an EMBL/GenBank/DDBJ whole genome shotgun (WGS) entry which is preliminary data.</text>
</comment>
<comment type="subcellular location">
    <subcellularLocation>
        <location evidence="1">Cell membrane</location>
        <topology evidence="1">Multi-pass membrane protein</topology>
    </subcellularLocation>
</comment>
<feature type="transmembrane region" description="Helical" evidence="6">
    <location>
        <begin position="374"/>
        <end position="395"/>
    </location>
</feature>
<dbReference type="PANTHER" id="PTHR30250:SF26">
    <property type="entry name" value="PSMA PROTEIN"/>
    <property type="match status" value="1"/>
</dbReference>
<evidence type="ECO:0000313" key="7">
    <source>
        <dbReference type="EMBL" id="TDN90011.1"/>
    </source>
</evidence>
<dbReference type="OrthoDB" id="653189at2"/>
<dbReference type="InterPro" id="IPR002797">
    <property type="entry name" value="Polysacc_synth"/>
</dbReference>
<gene>
    <name evidence="7" type="ORF">EV677_2081</name>
</gene>
<dbReference type="AlphaFoldDB" id="A0A4R6G636"/>
<feature type="transmembrane region" description="Helical" evidence="6">
    <location>
        <begin position="35"/>
        <end position="53"/>
    </location>
</feature>
<feature type="transmembrane region" description="Helical" evidence="6">
    <location>
        <begin position="223"/>
        <end position="241"/>
    </location>
</feature>
<feature type="transmembrane region" description="Helical" evidence="6">
    <location>
        <begin position="461"/>
        <end position="481"/>
    </location>
</feature>
<keyword evidence="5 6" id="KW-0472">Membrane</keyword>
<keyword evidence="3 6" id="KW-0812">Transmembrane</keyword>
<dbReference type="EMBL" id="SNWF01000005">
    <property type="protein sequence ID" value="TDN90011.1"/>
    <property type="molecule type" value="Genomic_DNA"/>
</dbReference>
<evidence type="ECO:0000256" key="5">
    <source>
        <dbReference type="ARBA" id="ARBA00023136"/>
    </source>
</evidence>
<dbReference type="RefSeq" id="WP_112992082.1">
    <property type="nucleotide sequence ID" value="NZ_PTLZ01000002.1"/>
</dbReference>
<dbReference type="Proteomes" id="UP000294737">
    <property type="component" value="Unassembled WGS sequence"/>
</dbReference>
<feature type="transmembrane region" description="Helical" evidence="6">
    <location>
        <begin position="401"/>
        <end position="419"/>
    </location>
</feature>
<name>A0A4R6G636_9BURK</name>
<evidence type="ECO:0000256" key="1">
    <source>
        <dbReference type="ARBA" id="ARBA00004651"/>
    </source>
</evidence>
<organism evidence="7 8">
    <name type="scientific">Herminiimonas fonticola</name>
    <dbReference type="NCBI Taxonomy" id="303380"/>
    <lineage>
        <taxon>Bacteria</taxon>
        <taxon>Pseudomonadati</taxon>
        <taxon>Pseudomonadota</taxon>
        <taxon>Betaproteobacteria</taxon>
        <taxon>Burkholderiales</taxon>
        <taxon>Oxalobacteraceae</taxon>
        <taxon>Herminiimonas</taxon>
    </lineage>
</organism>
<dbReference type="InterPro" id="IPR050833">
    <property type="entry name" value="Poly_Biosynth_Transport"/>
</dbReference>
<evidence type="ECO:0000256" key="4">
    <source>
        <dbReference type="ARBA" id="ARBA00022989"/>
    </source>
</evidence>
<feature type="transmembrane region" description="Helical" evidence="6">
    <location>
        <begin position="157"/>
        <end position="177"/>
    </location>
</feature>
<keyword evidence="2" id="KW-1003">Cell membrane</keyword>
<sequence length="495" mass="54584">MSLKRNFSVGFIVSIWGALLGLAAVPFYLKYLGTEAYGLIGFFATTQALLQLLDLGLSPTINREVARCSASGNMREARNLLHTMAIVYWIMAGLIALVAIGLAPFVAEHWLKASQLPVDTVTHAITLMGVVVACRWPVGLYMGALMGMQRVALSSSIGAVVGTLSSLGAIAILVFVSPTIEAFFIWQACVGFMYAIVMRGVAWKIMGEDNESRRFNIDDLKRIWRFSAGMSAVTLTGVILMQLDKVLLSKFLSLDDFGRYVLAGVVANGLYIFLTPLFNAIYPRMTALVASGETEKLIDLYKTGTRLFLTLFFPVVIMAVLFSEDFLFVWTRNQQLATSSALITSVLLLGTALNGVMHFPYALQLAYGSTRLPLTINVVLIIIMAPMIVVLSMSYGAIGGAMTWLLLNISYLIFGTWITHKNILKGEALDWLIHSVGIPFGISFIVMMAGWQFTYVKGSHYFNFLWGTSFILLALLANMLLMPKKIVAKIKQWRP</sequence>
<evidence type="ECO:0000256" key="3">
    <source>
        <dbReference type="ARBA" id="ARBA00022692"/>
    </source>
</evidence>
<evidence type="ECO:0000256" key="2">
    <source>
        <dbReference type="ARBA" id="ARBA00022475"/>
    </source>
</evidence>
<evidence type="ECO:0000313" key="8">
    <source>
        <dbReference type="Proteomes" id="UP000294737"/>
    </source>
</evidence>
<proteinExistence type="predicted"/>
<dbReference type="GO" id="GO:0005886">
    <property type="term" value="C:plasma membrane"/>
    <property type="evidence" value="ECO:0007669"/>
    <property type="project" value="UniProtKB-SubCell"/>
</dbReference>
<feature type="transmembrane region" description="Helical" evidence="6">
    <location>
        <begin position="125"/>
        <end position="145"/>
    </location>
</feature>
<reference evidence="7 8" key="1">
    <citation type="submission" date="2019-03" db="EMBL/GenBank/DDBJ databases">
        <title>Genomic Encyclopedia of Type Strains, Phase IV (KMG-IV): sequencing the most valuable type-strain genomes for metagenomic binning, comparative biology and taxonomic classification.</title>
        <authorList>
            <person name="Goeker M."/>
        </authorList>
    </citation>
    <scope>NUCLEOTIDE SEQUENCE [LARGE SCALE GENOMIC DNA]</scope>
    <source>
        <strain evidence="7 8">DSM 18555</strain>
    </source>
</reference>
<feature type="transmembrane region" description="Helical" evidence="6">
    <location>
        <begin position="7"/>
        <end position="29"/>
    </location>
</feature>
<feature type="transmembrane region" description="Helical" evidence="6">
    <location>
        <begin position="342"/>
        <end position="362"/>
    </location>
</feature>
<feature type="transmembrane region" description="Helical" evidence="6">
    <location>
        <begin position="85"/>
        <end position="105"/>
    </location>
</feature>
<keyword evidence="4 6" id="KW-1133">Transmembrane helix</keyword>
<dbReference type="Pfam" id="PF01943">
    <property type="entry name" value="Polysacc_synt"/>
    <property type="match status" value="1"/>
</dbReference>
<protein>
    <submittedName>
        <fullName evidence="7">O-antigen/teichoic acid export membrane protein</fullName>
    </submittedName>
</protein>
<feature type="transmembrane region" description="Helical" evidence="6">
    <location>
        <begin position="183"/>
        <end position="202"/>
    </location>
</feature>
<accession>A0A4R6G636</accession>
<feature type="transmembrane region" description="Helical" evidence="6">
    <location>
        <begin position="303"/>
        <end position="322"/>
    </location>
</feature>
<evidence type="ECO:0000256" key="6">
    <source>
        <dbReference type="SAM" id="Phobius"/>
    </source>
</evidence>
<keyword evidence="8" id="KW-1185">Reference proteome</keyword>
<feature type="transmembrane region" description="Helical" evidence="6">
    <location>
        <begin position="431"/>
        <end position="455"/>
    </location>
</feature>